<dbReference type="InterPro" id="IPR012967">
    <property type="entry name" value="COMT_dimerisation"/>
</dbReference>
<dbReference type="Gene3D" id="1.10.10.10">
    <property type="entry name" value="Winged helix-like DNA-binding domain superfamily/Winged helix DNA-binding domain"/>
    <property type="match status" value="1"/>
</dbReference>
<evidence type="ECO:0000313" key="7">
    <source>
        <dbReference type="EMBL" id="TPE58686.1"/>
    </source>
</evidence>
<evidence type="ECO:0000313" key="8">
    <source>
        <dbReference type="Proteomes" id="UP000319897"/>
    </source>
</evidence>
<evidence type="ECO:0000256" key="2">
    <source>
        <dbReference type="ARBA" id="ARBA00022679"/>
    </source>
</evidence>
<dbReference type="InterPro" id="IPR036390">
    <property type="entry name" value="WH_DNA-bd_sf"/>
</dbReference>
<keyword evidence="3" id="KW-0949">S-adenosyl-L-methionine</keyword>
<dbReference type="InterPro" id="IPR016461">
    <property type="entry name" value="COMT-like"/>
</dbReference>
<dbReference type="Proteomes" id="UP000319897">
    <property type="component" value="Unassembled WGS sequence"/>
</dbReference>
<dbReference type="PIRSF" id="PIRSF005739">
    <property type="entry name" value="O-mtase"/>
    <property type="match status" value="1"/>
</dbReference>
<dbReference type="SUPFAM" id="SSF53335">
    <property type="entry name" value="S-adenosyl-L-methionine-dependent methyltransferases"/>
    <property type="match status" value="1"/>
</dbReference>
<name>A0A501XDW7_9SPHN</name>
<dbReference type="AlphaFoldDB" id="A0A501XDW7"/>
<evidence type="ECO:0000256" key="4">
    <source>
        <dbReference type="PIRSR" id="PIRSR005739-1"/>
    </source>
</evidence>
<evidence type="ECO:0008006" key="9">
    <source>
        <dbReference type="Google" id="ProtNLM"/>
    </source>
</evidence>
<evidence type="ECO:0000259" key="6">
    <source>
        <dbReference type="Pfam" id="PF08100"/>
    </source>
</evidence>
<dbReference type="Pfam" id="PF08100">
    <property type="entry name" value="Dimerisation"/>
    <property type="match status" value="1"/>
</dbReference>
<feature type="active site" description="Proton acceptor" evidence="4">
    <location>
        <position position="239"/>
    </location>
</feature>
<evidence type="ECO:0000256" key="1">
    <source>
        <dbReference type="ARBA" id="ARBA00022603"/>
    </source>
</evidence>
<comment type="caution">
    <text evidence="7">The sequence shown here is derived from an EMBL/GenBank/DDBJ whole genome shotgun (WGS) entry which is preliminary data.</text>
</comment>
<reference evidence="7 8" key="1">
    <citation type="submission" date="2019-06" db="EMBL/GenBank/DDBJ databases">
        <authorList>
            <person name="Lee I."/>
            <person name="Jang G.I."/>
            <person name="Hwang C.Y."/>
        </authorList>
    </citation>
    <scope>NUCLEOTIDE SEQUENCE [LARGE SCALE GENOMIC DNA]</scope>
    <source>
        <strain evidence="7 8">PAMC 28131</strain>
    </source>
</reference>
<evidence type="ECO:0000259" key="5">
    <source>
        <dbReference type="Pfam" id="PF00891"/>
    </source>
</evidence>
<dbReference type="RefSeq" id="WP_140929538.1">
    <property type="nucleotide sequence ID" value="NZ_VFSU01000034.1"/>
</dbReference>
<sequence>MQPDLPPEARVLGLAGDYFISRALHVAAELGLADAIADQPLSATAIAATVGADAGAVERILRALETRGIFTRTPEGWAHSPASDRLRRAHPQTLADFVGMLGSEANWLSAGAMADGARHGHCPAEQLFEGGLWGHFRRNPAESAQFDAAMLAKSHAEIAGVTPVLDLEGVSLLADVGGGRGHFLCALLDRHPALQGLLLDQPQVVAGALPHPRMQTAGLDFFADDLPVADAYLLANVIHDWDKPRALAILRAVRAAAPAHARLLLVEMVLPPVPVPHPGFSLDMVMLATTGGEERDAAGYAALLAEAGWAMQGVTPTQSPVSIVTAGLMAAK</sequence>
<dbReference type="OrthoDB" id="7418600at2"/>
<organism evidence="7 8">
    <name type="scientific">Sandaracinobacter neustonicus</name>
    <dbReference type="NCBI Taxonomy" id="1715348"/>
    <lineage>
        <taxon>Bacteria</taxon>
        <taxon>Pseudomonadati</taxon>
        <taxon>Pseudomonadota</taxon>
        <taxon>Alphaproteobacteria</taxon>
        <taxon>Sphingomonadales</taxon>
        <taxon>Sphingosinicellaceae</taxon>
        <taxon>Sandaracinobacter</taxon>
    </lineage>
</organism>
<dbReference type="InterPro" id="IPR029063">
    <property type="entry name" value="SAM-dependent_MTases_sf"/>
</dbReference>
<proteinExistence type="predicted"/>
<dbReference type="InterPro" id="IPR001077">
    <property type="entry name" value="COMT_C"/>
</dbReference>
<dbReference type="PROSITE" id="PS51683">
    <property type="entry name" value="SAM_OMT_II"/>
    <property type="match status" value="1"/>
</dbReference>
<dbReference type="SUPFAM" id="SSF46785">
    <property type="entry name" value="Winged helix' DNA-binding domain"/>
    <property type="match status" value="1"/>
</dbReference>
<dbReference type="PANTHER" id="PTHR43712">
    <property type="entry name" value="PUTATIVE (AFU_ORTHOLOGUE AFUA_4G14580)-RELATED"/>
    <property type="match status" value="1"/>
</dbReference>
<accession>A0A501XDW7</accession>
<keyword evidence="8" id="KW-1185">Reference proteome</keyword>
<feature type="domain" description="O-methyltransferase dimerisation" evidence="6">
    <location>
        <begin position="14"/>
        <end position="86"/>
    </location>
</feature>
<dbReference type="GO" id="GO:0032259">
    <property type="term" value="P:methylation"/>
    <property type="evidence" value="ECO:0007669"/>
    <property type="project" value="UniProtKB-KW"/>
</dbReference>
<keyword evidence="2" id="KW-0808">Transferase</keyword>
<dbReference type="InterPro" id="IPR036388">
    <property type="entry name" value="WH-like_DNA-bd_sf"/>
</dbReference>
<dbReference type="GO" id="GO:0008171">
    <property type="term" value="F:O-methyltransferase activity"/>
    <property type="evidence" value="ECO:0007669"/>
    <property type="project" value="InterPro"/>
</dbReference>
<dbReference type="GO" id="GO:0046983">
    <property type="term" value="F:protein dimerization activity"/>
    <property type="evidence" value="ECO:0007669"/>
    <property type="project" value="InterPro"/>
</dbReference>
<feature type="domain" description="O-methyltransferase C-terminal" evidence="5">
    <location>
        <begin position="114"/>
        <end position="309"/>
    </location>
</feature>
<dbReference type="Pfam" id="PF00891">
    <property type="entry name" value="Methyltransf_2"/>
    <property type="match status" value="1"/>
</dbReference>
<dbReference type="EMBL" id="VFSU01000034">
    <property type="protein sequence ID" value="TPE58686.1"/>
    <property type="molecule type" value="Genomic_DNA"/>
</dbReference>
<gene>
    <name evidence="7" type="ORF">FJQ54_16700</name>
</gene>
<keyword evidence="1" id="KW-0489">Methyltransferase</keyword>
<evidence type="ECO:0000256" key="3">
    <source>
        <dbReference type="ARBA" id="ARBA00022691"/>
    </source>
</evidence>
<dbReference type="Gene3D" id="3.40.50.150">
    <property type="entry name" value="Vaccinia Virus protein VP39"/>
    <property type="match status" value="1"/>
</dbReference>
<dbReference type="PANTHER" id="PTHR43712:SF2">
    <property type="entry name" value="O-METHYLTRANSFERASE CICE"/>
    <property type="match status" value="1"/>
</dbReference>
<protein>
    <recommendedName>
        <fullName evidence="9">O-methyltransferase domain-containing protein</fullName>
    </recommendedName>
</protein>